<reference evidence="1 2" key="1">
    <citation type="submission" date="2017-03" db="EMBL/GenBank/DDBJ databases">
        <authorList>
            <person name="Afonso C.L."/>
            <person name="Miller P.J."/>
            <person name="Scott M.A."/>
            <person name="Spackman E."/>
            <person name="Goraichik I."/>
            <person name="Dimitrov K.M."/>
            <person name="Suarez D.L."/>
            <person name="Swayne D.E."/>
        </authorList>
    </citation>
    <scope>NUCLEOTIDE SEQUENCE [LARGE SCALE GENOMIC DNA]</scope>
    <source>
        <strain evidence="1 2">CECT 8287</strain>
    </source>
</reference>
<accession>A0A1Y5R707</accession>
<evidence type="ECO:0000313" key="2">
    <source>
        <dbReference type="Proteomes" id="UP000193827"/>
    </source>
</evidence>
<organism evidence="1 2">
    <name type="scientific">Roseovarius litorisediminis</name>
    <dbReference type="NCBI Taxonomy" id="1312363"/>
    <lineage>
        <taxon>Bacteria</taxon>
        <taxon>Pseudomonadati</taxon>
        <taxon>Pseudomonadota</taxon>
        <taxon>Alphaproteobacteria</taxon>
        <taxon>Rhodobacterales</taxon>
        <taxon>Roseobacteraceae</taxon>
        <taxon>Roseovarius</taxon>
    </lineage>
</organism>
<keyword evidence="2" id="KW-1185">Reference proteome</keyword>
<proteinExistence type="predicted"/>
<evidence type="ECO:0008006" key="3">
    <source>
        <dbReference type="Google" id="ProtNLM"/>
    </source>
</evidence>
<sequence>MTKHFKTRMFKWIACGTALMTLTACGGSAGGFF</sequence>
<dbReference type="PROSITE" id="PS51257">
    <property type="entry name" value="PROKAR_LIPOPROTEIN"/>
    <property type="match status" value="1"/>
</dbReference>
<protein>
    <recommendedName>
        <fullName evidence="3">Lipoprotein</fullName>
    </recommendedName>
</protein>
<dbReference type="AlphaFoldDB" id="A0A1Y5R707"/>
<gene>
    <name evidence="1" type="ORF">PEL8287_00096</name>
</gene>
<dbReference type="Proteomes" id="UP000193827">
    <property type="component" value="Unassembled WGS sequence"/>
</dbReference>
<evidence type="ECO:0000313" key="1">
    <source>
        <dbReference type="EMBL" id="SLN09762.1"/>
    </source>
</evidence>
<name>A0A1Y5R707_9RHOB</name>
<dbReference type="EMBL" id="FWFL01000001">
    <property type="protein sequence ID" value="SLN09762.1"/>
    <property type="molecule type" value="Genomic_DNA"/>
</dbReference>